<dbReference type="AlphaFoldDB" id="A0AAQ3C1U3"/>
<evidence type="ECO:0000313" key="2">
    <source>
        <dbReference type="EMBL" id="WDU91379.1"/>
    </source>
</evidence>
<dbReference type="RefSeq" id="WP_226079118.1">
    <property type="nucleotide sequence ID" value="NC_013508.1"/>
</dbReference>
<sequence length="136" mass="15113">MLGFVSALSSAVAIMILLMSILLANTIAILLENENEINVANLIYDNPEQSVAIIGAEQGYSISAKDILPLADKDSSVKLYCTYGYNLNMEMARKYLTYNYLVLKVALKDKTIIVEQPIYKPLSKNNCVVEELSDEK</sequence>
<proteinExistence type="predicted"/>
<evidence type="ECO:0000256" key="1">
    <source>
        <dbReference type="SAM" id="Phobius"/>
    </source>
</evidence>
<keyword evidence="1" id="KW-0812">Transmembrane</keyword>
<keyword evidence="1" id="KW-0472">Membrane</keyword>
<feature type="transmembrane region" description="Helical" evidence="1">
    <location>
        <begin position="12"/>
        <end position="31"/>
    </location>
</feature>
<organism evidence="2 3">
    <name type="scientific">Edwardsiella piscicida</name>
    <dbReference type="NCBI Taxonomy" id="1263550"/>
    <lineage>
        <taxon>Bacteria</taxon>
        <taxon>Pseudomonadati</taxon>
        <taxon>Pseudomonadota</taxon>
        <taxon>Gammaproteobacteria</taxon>
        <taxon>Enterobacterales</taxon>
        <taxon>Hafniaceae</taxon>
        <taxon>Edwardsiella</taxon>
    </lineage>
</organism>
<accession>A0AAQ3C1U3</accession>
<dbReference type="Proteomes" id="UP001223683">
    <property type="component" value="Chromosome"/>
</dbReference>
<reference evidence="2" key="1">
    <citation type="submission" date="2022-10" db="EMBL/GenBank/DDBJ databases">
        <title>Complete genome of Ep21-8.</title>
        <authorList>
            <person name="Kang Y.-R."/>
            <person name="Kim D.-H."/>
        </authorList>
    </citation>
    <scope>NUCLEOTIDE SEQUENCE</scope>
    <source>
        <strain evidence="2">Ep21-8</strain>
    </source>
</reference>
<name>A0AAQ3C1U3_EDWPI</name>
<protein>
    <submittedName>
        <fullName evidence="2">Uncharacterized protein</fullName>
    </submittedName>
</protein>
<gene>
    <name evidence="2" type="ORF">PWJ79_01590</name>
</gene>
<dbReference type="GeneID" id="72527214"/>
<keyword evidence="1" id="KW-1133">Transmembrane helix</keyword>
<dbReference type="EMBL" id="CP118390">
    <property type="protein sequence ID" value="WDU91379.1"/>
    <property type="molecule type" value="Genomic_DNA"/>
</dbReference>
<evidence type="ECO:0000313" key="3">
    <source>
        <dbReference type="Proteomes" id="UP001223683"/>
    </source>
</evidence>